<evidence type="ECO:0000256" key="7">
    <source>
        <dbReference type="ARBA" id="ARBA00023136"/>
    </source>
</evidence>
<evidence type="ECO:0000256" key="2">
    <source>
        <dbReference type="ARBA" id="ARBA00009170"/>
    </source>
</evidence>
<keyword evidence="5" id="KW-0653">Protein transport</keyword>
<dbReference type="GO" id="GO:0015031">
    <property type="term" value="P:protein transport"/>
    <property type="evidence" value="ECO:0007669"/>
    <property type="project" value="UniProtKB-KW"/>
</dbReference>
<organism evidence="11">
    <name type="scientific">Eptatretus burgeri</name>
    <name type="common">Inshore hagfish</name>
    <dbReference type="NCBI Taxonomy" id="7764"/>
    <lineage>
        <taxon>Eukaryota</taxon>
        <taxon>Metazoa</taxon>
        <taxon>Chordata</taxon>
        <taxon>Craniata</taxon>
        <taxon>Vertebrata</taxon>
        <taxon>Cyclostomata</taxon>
        <taxon>Myxini</taxon>
        <taxon>Myxiniformes</taxon>
        <taxon>Myxinidae</taxon>
        <taxon>Eptatretinae</taxon>
        <taxon>Eptatretus</taxon>
    </lineage>
</organism>
<evidence type="ECO:0000256" key="3">
    <source>
        <dbReference type="ARBA" id="ARBA00022448"/>
    </source>
</evidence>
<keyword evidence="4" id="KW-1000">Mitochondrion outer membrane</keyword>
<dbReference type="AlphaFoldDB" id="A0A223AB97"/>
<evidence type="ECO:0000259" key="8">
    <source>
        <dbReference type="Pfam" id="PF10568"/>
    </source>
</evidence>
<reference evidence="11" key="2">
    <citation type="submission" date="2017-06" db="EMBL/GenBank/DDBJ databases">
        <title>Hox syntenic genes, metaxin (Mtx) and lunapark (Lnp) of the hagfish, Eptatretus burgeri.</title>
        <authorList>
            <person name="Pascual-Anaya J."/>
        </authorList>
    </citation>
    <scope>NUCLEOTIDE SEQUENCE</scope>
</reference>
<dbReference type="Pfam" id="PF17171">
    <property type="entry name" value="GST_C_6"/>
    <property type="match status" value="1"/>
</dbReference>
<dbReference type="SFLD" id="SFLDS00019">
    <property type="entry name" value="Glutathione_Transferase_(cytos"/>
    <property type="match status" value="1"/>
</dbReference>
<dbReference type="CDD" id="cd03211">
    <property type="entry name" value="GST_C_Metaxin2"/>
    <property type="match status" value="1"/>
</dbReference>
<dbReference type="InterPro" id="IPR033468">
    <property type="entry name" value="Metaxin_GST"/>
</dbReference>
<dbReference type="PANTHER" id="PTHR12289:SF38">
    <property type="entry name" value="METAXIN-2"/>
    <property type="match status" value="1"/>
</dbReference>
<dbReference type="Gene3D" id="1.20.1050.10">
    <property type="match status" value="1"/>
</dbReference>
<dbReference type="GO" id="GO:0007005">
    <property type="term" value="P:mitochondrion organization"/>
    <property type="evidence" value="ECO:0007669"/>
    <property type="project" value="TreeGrafter"/>
</dbReference>
<dbReference type="CDD" id="cd03079">
    <property type="entry name" value="GST_N_Metaxin2"/>
    <property type="match status" value="1"/>
</dbReference>
<dbReference type="SUPFAM" id="SSF47616">
    <property type="entry name" value="GST C-terminal domain-like"/>
    <property type="match status" value="1"/>
</dbReference>
<protein>
    <submittedName>
        <fullName evidence="11">Metaxin</fullName>
    </submittedName>
</protein>
<dbReference type="GO" id="GO:0001401">
    <property type="term" value="C:SAM complex"/>
    <property type="evidence" value="ECO:0007669"/>
    <property type="project" value="InterPro"/>
</dbReference>
<evidence type="ECO:0000313" key="11">
    <source>
        <dbReference type="EMBL" id="ASS31226.1"/>
    </source>
</evidence>
<evidence type="ECO:0000256" key="4">
    <source>
        <dbReference type="ARBA" id="ARBA00022787"/>
    </source>
</evidence>
<dbReference type="InterPro" id="IPR050931">
    <property type="entry name" value="Mito_Protein_Transport_Metaxin"/>
</dbReference>
<proteinExistence type="evidence at transcript level"/>
<comment type="subcellular location">
    <subcellularLocation>
        <location evidence="1">Mitochondrion outer membrane</location>
    </subcellularLocation>
</comment>
<feature type="domain" description="Mitochondrial outer membrane transport complex Sam37/metaxin N-terminal" evidence="8">
    <location>
        <begin position="40"/>
        <end position="160"/>
    </location>
</feature>
<sequence>MLSVESLASQMAAAEPWPENASLYQLPTDDQILLSDAASCLAVQTFLKMCNLPVLVVFRSSAESMSPSGKVPFIHAGNHVVSELGPIVQFVRAKGHSLSESLNEQEKAEMKAYMELVNNSLLTAELYILWCDKNVSSLISRPRYGSPFPFPLDTILARQKQREIVRRMKAVGWAEKTREQVHDEVDQSCRALSQRLGNHKYFFGSPTELDALVFGHLYSLLTTDIPGYSIPEIIRNYPNLTNFCKNIDTHFFLQSNTSKV</sequence>
<evidence type="ECO:0000256" key="1">
    <source>
        <dbReference type="ARBA" id="ARBA00004294"/>
    </source>
</evidence>
<gene>
    <name evidence="11" type="primary">Mtx</name>
</gene>
<dbReference type="InterPro" id="IPR036282">
    <property type="entry name" value="Glutathione-S-Trfase_C_sf"/>
</dbReference>
<dbReference type="Pfam" id="PF10568">
    <property type="entry name" value="Tom37"/>
    <property type="match status" value="1"/>
</dbReference>
<feature type="domain" description="Metaxin glutathione S-transferase" evidence="9">
    <location>
        <begin position="186"/>
        <end position="247"/>
    </location>
</feature>
<evidence type="ECO:0000259" key="9">
    <source>
        <dbReference type="Pfam" id="PF17171"/>
    </source>
</evidence>
<name>A0A223AB97_EPTBU</name>
<dbReference type="EMBL" id="MF398213">
    <property type="protein sequence ID" value="ASS31226.1"/>
    <property type="molecule type" value="mRNA"/>
</dbReference>
<evidence type="ECO:0000256" key="5">
    <source>
        <dbReference type="ARBA" id="ARBA00022927"/>
    </source>
</evidence>
<keyword evidence="6" id="KW-0496">Mitochondrion</keyword>
<evidence type="ECO:0000256" key="6">
    <source>
        <dbReference type="ARBA" id="ARBA00023128"/>
    </source>
</evidence>
<accession>A0A223AB97</accession>
<keyword evidence="3" id="KW-0813">Transport</keyword>
<dbReference type="EMBL" id="MF182108">
    <property type="protein sequence ID" value="ARW80753.1"/>
    <property type="molecule type" value="Genomic_DNA"/>
</dbReference>
<dbReference type="SFLD" id="SFLDG01180">
    <property type="entry name" value="SUF1"/>
    <property type="match status" value="1"/>
</dbReference>
<comment type="similarity">
    <text evidence="2">Belongs to the metaxin family.</text>
</comment>
<dbReference type="InterPro" id="IPR040079">
    <property type="entry name" value="Glutathione_S-Trfase"/>
</dbReference>
<dbReference type="PANTHER" id="PTHR12289">
    <property type="entry name" value="METAXIN RELATED"/>
    <property type="match status" value="1"/>
</dbReference>
<dbReference type="InterPro" id="IPR019564">
    <property type="entry name" value="Sam37/metaxin_N"/>
</dbReference>
<reference evidence="10" key="1">
    <citation type="submission" date="2017-05" db="EMBL/GenBank/DDBJ databases">
        <title>Hox genes of the hagfish.</title>
        <authorList>
            <person name="Pascual-Anaya J."/>
        </authorList>
    </citation>
    <scope>NUCLEOTIDE SEQUENCE</scope>
    <source>
        <tissue evidence="10">Blood</tissue>
    </source>
</reference>
<keyword evidence="7" id="KW-0472">Membrane</keyword>
<evidence type="ECO:0000313" key="10">
    <source>
        <dbReference type="EMBL" id="ARW80753.1"/>
    </source>
</evidence>